<name>A0ABY0FMZ4_9BACT</name>
<keyword evidence="6" id="KW-0963">Cytoplasm</keyword>
<dbReference type="Proteomes" id="UP001191019">
    <property type="component" value="Unassembled WGS sequence"/>
</dbReference>
<comment type="similarity">
    <text evidence="1 6">Belongs to the methyltransferase superfamily. RsmH family.</text>
</comment>
<dbReference type="HAMAP" id="MF_01007">
    <property type="entry name" value="16SrRNA_methyltr_H"/>
    <property type="match status" value="1"/>
</dbReference>
<dbReference type="InterPro" id="IPR029063">
    <property type="entry name" value="SAM-dependent_MTases_sf"/>
</dbReference>
<evidence type="ECO:0000256" key="2">
    <source>
        <dbReference type="ARBA" id="ARBA00022552"/>
    </source>
</evidence>
<dbReference type="RefSeq" id="WP_129735468.1">
    <property type="nucleotide sequence ID" value="NZ_PRLM01000006.1"/>
</dbReference>
<feature type="binding site" evidence="6">
    <location>
        <position position="53"/>
    </location>
    <ligand>
        <name>S-adenosyl-L-methionine</name>
        <dbReference type="ChEBI" id="CHEBI:59789"/>
    </ligand>
</feature>
<evidence type="ECO:0000256" key="5">
    <source>
        <dbReference type="ARBA" id="ARBA00022691"/>
    </source>
</evidence>
<keyword evidence="4 6" id="KW-0808">Transferase</keyword>
<feature type="binding site" evidence="6">
    <location>
        <position position="97"/>
    </location>
    <ligand>
        <name>S-adenosyl-L-methionine</name>
        <dbReference type="ChEBI" id="CHEBI:59789"/>
    </ligand>
</feature>
<protein>
    <recommendedName>
        <fullName evidence="6">Ribosomal RNA small subunit methyltransferase H</fullName>
        <ecNumber evidence="6">2.1.1.199</ecNumber>
    </recommendedName>
    <alternativeName>
        <fullName evidence="6">16S rRNA m(4)C1402 methyltransferase</fullName>
    </alternativeName>
    <alternativeName>
        <fullName evidence="6">rRNA (cytosine-N(4)-)-methyltransferase RsmH</fullName>
    </alternativeName>
</protein>
<evidence type="ECO:0000256" key="4">
    <source>
        <dbReference type="ARBA" id="ARBA00022679"/>
    </source>
</evidence>
<dbReference type="Gene3D" id="1.10.150.170">
    <property type="entry name" value="Putative methyltransferase TM0872, insert domain"/>
    <property type="match status" value="1"/>
</dbReference>
<proteinExistence type="inferred from homology"/>
<evidence type="ECO:0000256" key="6">
    <source>
        <dbReference type="HAMAP-Rule" id="MF_01007"/>
    </source>
</evidence>
<keyword evidence="3 6" id="KW-0489">Methyltransferase</keyword>
<accession>A0ABY0FMZ4</accession>
<dbReference type="GO" id="GO:0032259">
    <property type="term" value="P:methylation"/>
    <property type="evidence" value="ECO:0007669"/>
    <property type="project" value="UniProtKB-KW"/>
</dbReference>
<keyword evidence="8" id="KW-1185">Reference proteome</keyword>
<dbReference type="PANTHER" id="PTHR11265:SF0">
    <property type="entry name" value="12S RRNA N4-METHYLCYTIDINE METHYLTRANSFERASE"/>
    <property type="match status" value="1"/>
</dbReference>
<dbReference type="NCBIfam" id="TIGR00006">
    <property type="entry name" value="16S rRNA (cytosine(1402)-N(4))-methyltransferase RsmH"/>
    <property type="match status" value="1"/>
</dbReference>
<comment type="subcellular location">
    <subcellularLocation>
        <location evidence="6">Cytoplasm</location>
    </subcellularLocation>
</comment>
<dbReference type="GO" id="GO:0008168">
    <property type="term" value="F:methyltransferase activity"/>
    <property type="evidence" value="ECO:0007669"/>
    <property type="project" value="UniProtKB-KW"/>
</dbReference>
<evidence type="ECO:0000256" key="1">
    <source>
        <dbReference type="ARBA" id="ARBA00010396"/>
    </source>
</evidence>
<dbReference type="InterPro" id="IPR023397">
    <property type="entry name" value="SAM-dep_MeTrfase_MraW_recog"/>
</dbReference>
<dbReference type="PANTHER" id="PTHR11265">
    <property type="entry name" value="S-ADENOSYL-METHYLTRANSFERASE MRAW"/>
    <property type="match status" value="1"/>
</dbReference>
<keyword evidence="2 6" id="KW-0698">rRNA processing</keyword>
<reference evidence="7 8" key="1">
    <citation type="journal article" date="2018" name="bioRxiv">
        <title>Evidence of independent acquisition and adaption of ultra-small bacteria to human hosts across the highly diverse yet reduced genomes of the phylum Saccharibacteria.</title>
        <authorList>
            <person name="McLean J.S."/>
            <person name="Bor B."/>
            <person name="To T.T."/>
            <person name="Liu Q."/>
            <person name="Kearns K.A."/>
            <person name="Solden L.M."/>
            <person name="Wrighton K.C."/>
            <person name="He X."/>
            <person name="Shi W."/>
        </authorList>
    </citation>
    <scope>NUCLEOTIDE SEQUENCE [LARGE SCALE GENOMIC DNA]</scope>
    <source>
        <strain evidence="7 8">TM7_G3_2_Rum_HOT_351B</strain>
    </source>
</reference>
<comment type="catalytic activity">
    <reaction evidence="6">
        <text>cytidine(1402) in 16S rRNA + S-adenosyl-L-methionine = N(4)-methylcytidine(1402) in 16S rRNA + S-adenosyl-L-homocysteine + H(+)</text>
        <dbReference type="Rhea" id="RHEA:42928"/>
        <dbReference type="Rhea" id="RHEA-COMP:10286"/>
        <dbReference type="Rhea" id="RHEA-COMP:10287"/>
        <dbReference type="ChEBI" id="CHEBI:15378"/>
        <dbReference type="ChEBI" id="CHEBI:57856"/>
        <dbReference type="ChEBI" id="CHEBI:59789"/>
        <dbReference type="ChEBI" id="CHEBI:74506"/>
        <dbReference type="ChEBI" id="CHEBI:82748"/>
        <dbReference type="EC" id="2.1.1.199"/>
    </reaction>
</comment>
<evidence type="ECO:0000313" key="8">
    <source>
        <dbReference type="Proteomes" id="UP001191019"/>
    </source>
</evidence>
<organism evidence="7 8">
    <name type="scientific">Candidatus Nanosyncoccus alces</name>
    <dbReference type="NCBI Taxonomy" id="2171997"/>
    <lineage>
        <taxon>Bacteria</taxon>
        <taxon>Candidatus Saccharimonadota</taxon>
        <taxon>Candidatus Nanosyncoccalia</taxon>
        <taxon>Candidatus Nanosyncoccales</taxon>
        <taxon>Candidatus Nanosyncoccaceae</taxon>
        <taxon>Candidatus Nanosyncoccus</taxon>
    </lineage>
</organism>
<dbReference type="Gene3D" id="3.40.50.150">
    <property type="entry name" value="Vaccinia Virus protein VP39"/>
    <property type="match status" value="1"/>
</dbReference>
<feature type="binding site" evidence="6">
    <location>
        <position position="77"/>
    </location>
    <ligand>
        <name>S-adenosyl-L-methionine</name>
        <dbReference type="ChEBI" id="CHEBI:59789"/>
    </ligand>
</feature>
<keyword evidence="5 6" id="KW-0949">S-adenosyl-L-methionine</keyword>
<gene>
    <name evidence="6 7" type="primary">rsmH</name>
    <name evidence="7" type="ORF">G3RUM_00730</name>
</gene>
<dbReference type="EC" id="2.1.1.199" evidence="6"/>
<dbReference type="EMBL" id="PRLM01000006">
    <property type="protein sequence ID" value="RYC74573.1"/>
    <property type="molecule type" value="Genomic_DNA"/>
</dbReference>
<dbReference type="SUPFAM" id="SSF81799">
    <property type="entry name" value="Putative methyltransferase TM0872, insert domain"/>
    <property type="match status" value="1"/>
</dbReference>
<evidence type="ECO:0000256" key="3">
    <source>
        <dbReference type="ARBA" id="ARBA00022603"/>
    </source>
</evidence>
<feature type="binding site" evidence="6">
    <location>
        <position position="104"/>
    </location>
    <ligand>
        <name>S-adenosyl-L-methionine</name>
        <dbReference type="ChEBI" id="CHEBI:59789"/>
    </ligand>
</feature>
<evidence type="ECO:0000313" key="7">
    <source>
        <dbReference type="EMBL" id="RYC74573.1"/>
    </source>
</evidence>
<dbReference type="Pfam" id="PF01795">
    <property type="entry name" value="Methyltransf_5"/>
    <property type="match status" value="1"/>
</dbReference>
<sequence>MKKLHTPVLLSEVLAGLDPRPGKTYLDLTAGYGGHASEILDVTRQFKGSVLVDRDEFAADYLKQKFPRDIEIKNTDFYGAVLQLAECGKTFDMILADFGVSSPQLDMEERGFSFKHDGPLDMRMDRRQALTADTVVNTYGERELTEIFVRFGEEKPGRAKMLAREIVHHRPIHTTKELADIILGKSRYSKTHPAARIFQAIRIAVNDELGEIEKTLPLLPKLLNRNGRLGIITFHSLEDRLVKDYFKEASSFGEESELKILTKKPITAENQELVINPRARSAKLRIAQRN</sequence>
<comment type="function">
    <text evidence="6">Specifically methylates the N4 position of cytidine in position 1402 (C1402) of 16S rRNA.</text>
</comment>
<reference evidence="7 8" key="2">
    <citation type="journal article" date="2020" name="Cell Rep.">
        <title>Acquisition and Adaptation of Ultra-small Parasitic Reduced Genome Bacteria to Mammalian Hosts.</title>
        <authorList>
            <person name="McLean J.S."/>
            <person name="Bor B."/>
            <person name="Kerns K.A."/>
            <person name="Liu Q."/>
            <person name="To T.T."/>
            <person name="Solden L."/>
            <person name="Hendrickson E.L."/>
            <person name="Wrighton K."/>
            <person name="Shi W."/>
            <person name="He X."/>
        </authorList>
    </citation>
    <scope>NUCLEOTIDE SEQUENCE [LARGE SCALE GENOMIC DNA]</scope>
    <source>
        <strain evidence="7 8">TM7_G3_2_Rum_HOT_351B</strain>
    </source>
</reference>
<dbReference type="SUPFAM" id="SSF53335">
    <property type="entry name" value="S-adenosyl-L-methionine-dependent methyltransferases"/>
    <property type="match status" value="1"/>
</dbReference>
<dbReference type="InterPro" id="IPR002903">
    <property type="entry name" value="RsmH"/>
</dbReference>
<dbReference type="PIRSF" id="PIRSF004486">
    <property type="entry name" value="MraW"/>
    <property type="match status" value="1"/>
</dbReference>
<feature type="binding site" evidence="6">
    <location>
        <begin position="33"/>
        <end position="35"/>
    </location>
    <ligand>
        <name>S-adenosyl-L-methionine</name>
        <dbReference type="ChEBI" id="CHEBI:59789"/>
    </ligand>
</feature>
<comment type="caution">
    <text evidence="7">The sequence shown here is derived from an EMBL/GenBank/DDBJ whole genome shotgun (WGS) entry which is preliminary data.</text>
</comment>